<dbReference type="AlphaFoldDB" id="A0A8J3CSG9"/>
<dbReference type="PANTHER" id="PTHR41386">
    <property type="entry name" value="INTEGRAL MEMBRANE PROTEIN-RELATED"/>
    <property type="match status" value="1"/>
</dbReference>
<name>A0A8J3CSG9_9PROT</name>
<organism evidence="1 2">
    <name type="scientific">Algimonas arctica</name>
    <dbReference type="NCBI Taxonomy" id="1479486"/>
    <lineage>
        <taxon>Bacteria</taxon>
        <taxon>Pseudomonadati</taxon>
        <taxon>Pseudomonadota</taxon>
        <taxon>Alphaproteobacteria</taxon>
        <taxon>Maricaulales</taxon>
        <taxon>Robiginitomaculaceae</taxon>
        <taxon>Algimonas</taxon>
    </lineage>
</organism>
<reference evidence="1" key="2">
    <citation type="submission" date="2020-09" db="EMBL/GenBank/DDBJ databases">
        <authorList>
            <person name="Sun Q."/>
            <person name="Kim S."/>
        </authorList>
    </citation>
    <scope>NUCLEOTIDE SEQUENCE</scope>
    <source>
        <strain evidence="1">KCTC 32513</strain>
    </source>
</reference>
<dbReference type="Proteomes" id="UP000634004">
    <property type="component" value="Unassembled WGS sequence"/>
</dbReference>
<keyword evidence="2" id="KW-1185">Reference proteome</keyword>
<evidence type="ECO:0000313" key="1">
    <source>
        <dbReference type="EMBL" id="GHA94095.1"/>
    </source>
</evidence>
<comment type="caution">
    <text evidence="1">The sequence shown here is derived from an EMBL/GenBank/DDBJ whole genome shotgun (WGS) entry which is preliminary data.</text>
</comment>
<gene>
    <name evidence="1" type="ORF">GCM10009069_16530</name>
</gene>
<dbReference type="EMBL" id="BMZH01000005">
    <property type="protein sequence ID" value="GHA94095.1"/>
    <property type="molecule type" value="Genomic_DNA"/>
</dbReference>
<evidence type="ECO:0008006" key="3">
    <source>
        <dbReference type="Google" id="ProtNLM"/>
    </source>
</evidence>
<dbReference type="PANTHER" id="PTHR41386:SF1">
    <property type="entry name" value="MEMBRANE PROTEIN"/>
    <property type="match status" value="1"/>
</dbReference>
<evidence type="ECO:0000313" key="2">
    <source>
        <dbReference type="Proteomes" id="UP000634004"/>
    </source>
</evidence>
<dbReference type="InterPro" id="IPR010406">
    <property type="entry name" value="DUF1003"/>
</dbReference>
<protein>
    <recommendedName>
        <fullName evidence="3">DUF1003 domain-containing protein</fullName>
    </recommendedName>
</protein>
<accession>A0A8J3CSG9</accession>
<reference evidence="1" key="1">
    <citation type="journal article" date="2014" name="Int. J. Syst. Evol. Microbiol.">
        <title>Complete genome sequence of Corynebacterium casei LMG S-19264T (=DSM 44701T), isolated from a smear-ripened cheese.</title>
        <authorList>
            <consortium name="US DOE Joint Genome Institute (JGI-PGF)"/>
            <person name="Walter F."/>
            <person name="Albersmeier A."/>
            <person name="Kalinowski J."/>
            <person name="Ruckert C."/>
        </authorList>
    </citation>
    <scope>NUCLEOTIDE SEQUENCE</scope>
    <source>
        <strain evidence="1">KCTC 32513</strain>
    </source>
</reference>
<sequence length="77" mass="8874">MLAAIQAPIIMMSQSRQSEKDRISAGHDYEVNLKTELEILQRHNKMDEMRQSEITALIEIQAHQIILMEKLLDGKKA</sequence>
<dbReference type="Pfam" id="PF06210">
    <property type="entry name" value="DUF1003"/>
    <property type="match status" value="1"/>
</dbReference>
<proteinExistence type="predicted"/>